<sequence>MVLKLNQGEGVKGGKTESGSKPKMVVELQPAGEEVVEAKTEPWFKPKIGSVFPARRRLVKRMIFDYIVQSFASLFCSRGRPSSFDVPLSNKGSGPSGCLKIFPPPKTSNGKQNKKGVVPDP</sequence>
<organism evidence="2 3">
    <name type="scientific">Liquidambar formosana</name>
    <name type="common">Formosan gum</name>
    <dbReference type="NCBI Taxonomy" id="63359"/>
    <lineage>
        <taxon>Eukaryota</taxon>
        <taxon>Viridiplantae</taxon>
        <taxon>Streptophyta</taxon>
        <taxon>Embryophyta</taxon>
        <taxon>Tracheophyta</taxon>
        <taxon>Spermatophyta</taxon>
        <taxon>Magnoliopsida</taxon>
        <taxon>eudicotyledons</taxon>
        <taxon>Gunneridae</taxon>
        <taxon>Pentapetalae</taxon>
        <taxon>Saxifragales</taxon>
        <taxon>Altingiaceae</taxon>
        <taxon>Liquidambar</taxon>
    </lineage>
</organism>
<accession>A0AAP0ND54</accession>
<feature type="region of interest" description="Disordered" evidence="1">
    <location>
        <begin position="1"/>
        <end position="24"/>
    </location>
</feature>
<gene>
    <name evidence="2" type="ORF">L1049_025614</name>
</gene>
<dbReference type="EMBL" id="JBBPBK010000014">
    <property type="protein sequence ID" value="KAK9270041.1"/>
    <property type="molecule type" value="Genomic_DNA"/>
</dbReference>
<evidence type="ECO:0000313" key="2">
    <source>
        <dbReference type="EMBL" id="KAK9270041.1"/>
    </source>
</evidence>
<reference evidence="2 3" key="1">
    <citation type="journal article" date="2024" name="Plant J.">
        <title>Genome sequences and population genomics reveal climatic adaptation and genomic divergence between two closely related sweetgum species.</title>
        <authorList>
            <person name="Xu W.Q."/>
            <person name="Ren C.Q."/>
            <person name="Zhang X.Y."/>
            <person name="Comes H.P."/>
            <person name="Liu X.H."/>
            <person name="Li Y.G."/>
            <person name="Kettle C.J."/>
            <person name="Jalonen R."/>
            <person name="Gaisberger H."/>
            <person name="Ma Y.Z."/>
            <person name="Qiu Y.X."/>
        </authorList>
    </citation>
    <scope>NUCLEOTIDE SEQUENCE [LARGE SCALE GENOMIC DNA]</scope>
    <source>
        <strain evidence="2">Hangzhou</strain>
    </source>
</reference>
<comment type="caution">
    <text evidence="2">The sequence shown here is derived from an EMBL/GenBank/DDBJ whole genome shotgun (WGS) entry which is preliminary data.</text>
</comment>
<keyword evidence="3" id="KW-1185">Reference proteome</keyword>
<evidence type="ECO:0000256" key="1">
    <source>
        <dbReference type="SAM" id="MobiDB-lite"/>
    </source>
</evidence>
<dbReference type="Proteomes" id="UP001415857">
    <property type="component" value="Unassembled WGS sequence"/>
</dbReference>
<dbReference type="AlphaFoldDB" id="A0AAP0ND54"/>
<evidence type="ECO:0000313" key="3">
    <source>
        <dbReference type="Proteomes" id="UP001415857"/>
    </source>
</evidence>
<feature type="region of interest" description="Disordered" evidence="1">
    <location>
        <begin position="80"/>
        <end position="121"/>
    </location>
</feature>
<protein>
    <submittedName>
        <fullName evidence="2">Uncharacterized protein</fullName>
    </submittedName>
</protein>
<proteinExistence type="predicted"/>
<name>A0AAP0ND54_LIQFO</name>